<evidence type="ECO:0000313" key="2">
    <source>
        <dbReference type="Proteomes" id="UP000562492"/>
    </source>
</evidence>
<protein>
    <submittedName>
        <fullName evidence="1">Type IV pilus assembly protein PilW</fullName>
    </submittedName>
</protein>
<reference evidence="1 2" key="1">
    <citation type="submission" date="2020-08" db="EMBL/GenBank/DDBJ databases">
        <title>Functional genomics of gut bacteria from endangered species of beetles.</title>
        <authorList>
            <person name="Carlos-Shanley C."/>
        </authorList>
    </citation>
    <scope>NUCLEOTIDE SEQUENCE [LARGE SCALE GENOMIC DNA]</scope>
    <source>
        <strain evidence="1 2">S00124</strain>
    </source>
</reference>
<gene>
    <name evidence="1" type="ORF">HNP33_004202</name>
</gene>
<sequence length="364" mass="37232">MTLIELMVALTVGLLLALAVTTVIAVTLRQQKVSAAVGERDQAGAYAIAQLDKYIRSAGSGFSNTSLFGMLGCTLHATKGSTTLLPAASLGAPFASVSSLKAPAVAPVLVETGVGANGSDVIFVMAAHGGAANVPRAVLPAGSAVPTLAFNNVISFAPKDLVLVAANGHSDCYISQINTTASVSATVGLGGSYYAASQITPLQAIVDSKAAYLAALGNSAGGYPVARLFGVGNGDMLYQYDVLQLTSSSAGTIAEDVSHVFALYGVDTDNDGKVDTWVSPGAAGWTVTDLKAASSKINQILAIRVAVVTHSHGTKEAGISPATLYAFADLGSLKKTITLTSTQRADRFKVMESIIPLRNNLLVQ</sequence>
<organism evidence="1 2">
    <name type="scientific">Comamonas odontotermitis</name>
    <dbReference type="NCBI Taxonomy" id="379895"/>
    <lineage>
        <taxon>Bacteria</taxon>
        <taxon>Pseudomonadati</taxon>
        <taxon>Pseudomonadota</taxon>
        <taxon>Betaproteobacteria</taxon>
        <taxon>Burkholderiales</taxon>
        <taxon>Comamonadaceae</taxon>
        <taxon>Comamonas</taxon>
    </lineage>
</organism>
<accession>A0ABR6RLN1</accession>
<evidence type="ECO:0000313" key="1">
    <source>
        <dbReference type="EMBL" id="MBB6580076.1"/>
    </source>
</evidence>
<dbReference type="InterPro" id="IPR032092">
    <property type="entry name" value="PilW"/>
</dbReference>
<name>A0ABR6RLN1_9BURK</name>
<comment type="caution">
    <text evidence="1">The sequence shown here is derived from an EMBL/GenBank/DDBJ whole genome shotgun (WGS) entry which is preliminary data.</text>
</comment>
<keyword evidence="2" id="KW-1185">Reference proteome</keyword>
<dbReference type="Pfam" id="PF16074">
    <property type="entry name" value="PilW"/>
    <property type="match status" value="1"/>
</dbReference>
<proteinExistence type="predicted"/>
<dbReference type="EMBL" id="JACHKZ010000053">
    <property type="protein sequence ID" value="MBB6580076.1"/>
    <property type="molecule type" value="Genomic_DNA"/>
</dbReference>
<dbReference type="Proteomes" id="UP000562492">
    <property type="component" value="Unassembled WGS sequence"/>
</dbReference>